<dbReference type="PANTHER" id="PTHR33257:SF6">
    <property type="entry name" value="OXYSTEROL-BINDING 4B-LIKE PROTEIN"/>
    <property type="match status" value="1"/>
</dbReference>
<dbReference type="EMBL" id="KI535697">
    <property type="protein sequence ID" value="ESR66605.1"/>
    <property type="molecule type" value="Genomic_DNA"/>
</dbReference>
<evidence type="ECO:0000256" key="1">
    <source>
        <dbReference type="SAM" id="MobiDB-lite"/>
    </source>
</evidence>
<accession>V4UQL0</accession>
<name>V4UQL0_CITCL</name>
<protein>
    <submittedName>
        <fullName evidence="2">Uncharacterized protein</fullName>
    </submittedName>
</protein>
<proteinExistence type="predicted"/>
<feature type="region of interest" description="Disordered" evidence="1">
    <location>
        <begin position="159"/>
        <end position="184"/>
    </location>
</feature>
<organism evidence="2 3">
    <name type="scientific">Citrus clementina</name>
    <name type="common">Clementine</name>
    <name type="synonym">Citrus deliciosa x Citrus sinensis</name>
    <dbReference type="NCBI Taxonomy" id="85681"/>
    <lineage>
        <taxon>Eukaryota</taxon>
        <taxon>Viridiplantae</taxon>
        <taxon>Streptophyta</taxon>
        <taxon>Embryophyta</taxon>
        <taxon>Tracheophyta</taxon>
        <taxon>Spermatophyta</taxon>
        <taxon>Magnoliopsida</taxon>
        <taxon>eudicotyledons</taxon>
        <taxon>Gunneridae</taxon>
        <taxon>Pentapetalae</taxon>
        <taxon>rosids</taxon>
        <taxon>malvids</taxon>
        <taxon>Sapindales</taxon>
        <taxon>Rutaceae</taxon>
        <taxon>Aurantioideae</taxon>
        <taxon>Citrus</taxon>
    </lineage>
</organism>
<keyword evidence="3" id="KW-1185">Reference proteome</keyword>
<dbReference type="Gramene" id="ESR66605">
    <property type="protein sequence ID" value="ESR66605"/>
    <property type="gene ID" value="CICLE_v10009553mg"/>
</dbReference>
<evidence type="ECO:0000313" key="3">
    <source>
        <dbReference type="Proteomes" id="UP000030687"/>
    </source>
</evidence>
<evidence type="ECO:0000313" key="2">
    <source>
        <dbReference type="EMBL" id="ESR66605.1"/>
    </source>
</evidence>
<dbReference type="InParanoid" id="V4UQL0"/>
<dbReference type="Proteomes" id="UP000030687">
    <property type="component" value="Unassembled WGS sequence"/>
</dbReference>
<gene>
    <name evidence="2" type="ORF">CICLE_v10009553mg</name>
</gene>
<feature type="compositionally biased region" description="Low complexity" evidence="1">
    <location>
        <begin position="159"/>
        <end position="168"/>
    </location>
</feature>
<dbReference type="PANTHER" id="PTHR33257">
    <property type="entry name" value="OS05G0165500 PROTEIN"/>
    <property type="match status" value="1"/>
</dbReference>
<sequence length="198" mass="22072">MSMKGEKKEKPVSVLEGDEKFLQKILSRDFSMGRYSHVSQNYRSAGEVPFQWETMPGTPRNPSSTGENIRATLIEEEEIDIGAVRPPPAEESVGLPKPRVLSRKGDTALSQSCFWRKNVWKRSKKFHQENSINSTFDDNESLKFSNFYDADYRPLASNSSSSSSSSSSLPFADGHGTAHSSSSSNLKGLARKIVNWAF</sequence>
<dbReference type="AlphaFoldDB" id="V4UQL0"/>
<dbReference type="KEGG" id="cic:CICLE_v10009553mg"/>
<reference evidence="2 3" key="1">
    <citation type="submission" date="2013-10" db="EMBL/GenBank/DDBJ databases">
        <authorList>
            <consortium name="International Citrus Genome Consortium"/>
            <person name="Jenkins J."/>
            <person name="Schmutz J."/>
            <person name="Prochnik S."/>
            <person name="Rokhsar D."/>
            <person name="Gmitter F."/>
            <person name="Ollitrault P."/>
            <person name="Machado M."/>
            <person name="Talon M."/>
            <person name="Wincker P."/>
            <person name="Jaillon O."/>
            <person name="Morgante M."/>
        </authorList>
    </citation>
    <scope>NUCLEOTIDE SEQUENCE</scope>
    <source>
        <strain evidence="3">cv. Clemenules</strain>
    </source>
</reference>
<dbReference type="eggNOG" id="ENOG502R7R6">
    <property type="taxonomic scope" value="Eukaryota"/>
</dbReference>
<dbReference type="OMA" id="CFPMHVS"/>